<dbReference type="EMBL" id="PVTH01000010">
    <property type="protein sequence ID" value="PRY49841.1"/>
    <property type="molecule type" value="Genomic_DNA"/>
</dbReference>
<dbReference type="InterPro" id="IPR037066">
    <property type="entry name" value="Plug_dom_sf"/>
</dbReference>
<keyword evidence="8 12" id="KW-0798">TonB box</keyword>
<protein>
    <submittedName>
        <fullName evidence="16">Iron complex outermembrane receptor protein</fullName>
    </submittedName>
</protein>
<comment type="similarity">
    <text evidence="11 12">Belongs to the TonB-dependent receptor family.</text>
</comment>
<evidence type="ECO:0000256" key="11">
    <source>
        <dbReference type="PROSITE-ProRule" id="PRU01360"/>
    </source>
</evidence>
<keyword evidence="4" id="KW-0410">Iron transport</keyword>
<dbReference type="Gene3D" id="2.40.170.20">
    <property type="entry name" value="TonB-dependent receptor, beta-barrel domain"/>
    <property type="match status" value="1"/>
</dbReference>
<evidence type="ECO:0000256" key="3">
    <source>
        <dbReference type="ARBA" id="ARBA00022452"/>
    </source>
</evidence>
<evidence type="ECO:0000259" key="14">
    <source>
        <dbReference type="Pfam" id="PF00593"/>
    </source>
</evidence>
<keyword evidence="6" id="KW-0408">Iron</keyword>
<dbReference type="GO" id="GO:0009279">
    <property type="term" value="C:cell outer membrane"/>
    <property type="evidence" value="ECO:0007669"/>
    <property type="project" value="UniProtKB-SubCell"/>
</dbReference>
<evidence type="ECO:0000256" key="8">
    <source>
        <dbReference type="ARBA" id="ARBA00023077"/>
    </source>
</evidence>
<sequence length="680" mass="74817">MHLRLSVLLVLLCVKVKGQQADTASLLHTVEVKAYFTKQPVLSLPASVSVLSAGMLAEQQPFSLVPAMNSVPGMRMEERSPGSYRLSIRGSLLRSPFGIRNVKMYMDDFLLTDAGGNTYLNAIDASAASEIAILKGPEGSVYGANTGGVVLINTEAAGSETVEAAINGGSYGLLYQNASIQKKWNDVSLSVYQAYQRSDGYRENSAMNRKYIQALPQWSYSSNGSLKALLVYSDMHYETPGGLTAGQMESNPRSARPAAGPNPGAREQQAGIYNKTFLGGLMHEVTFKPSFKHVLAITGSLTDFRNPFITNYEVREERTAGLRTYFQYTGTAVPLTWQLGYEGQRTLSDISNYDNNGGIRGNTQSADQLNANQQFVFSRLSIQASSRLLLEAAASINFNGYKYGAIDAARSALNDKAFDAQVMPRIAASYKLSEELAVRASTSRGFSSPTIAEVRASDQVINTELQPESGWNYEAGLRMSLANNRLYWDAVVFRYDLKNAIVRRVNEDDAEYFVNAGGTNQSGLESQLLYWLVPPRKQGFLRSTQLRNSYTYSDFSFDNYQSGSEDYTGNRLTGIPKHVLVSSVNLGFAKQYSLFLQHNYTSDITLNDASSVYAEKYHLLQAKASRKFTTAGGLGISFYIGADNLLDETYSLGNDLNAFGNRYFNPAARRNFFAGLSVEL</sequence>
<keyword evidence="5 11" id="KW-0812">Transmembrane</keyword>
<evidence type="ECO:0000259" key="15">
    <source>
        <dbReference type="Pfam" id="PF07715"/>
    </source>
</evidence>
<dbReference type="PANTHER" id="PTHR32552:SF81">
    <property type="entry name" value="TONB-DEPENDENT OUTER MEMBRANE RECEPTOR"/>
    <property type="match status" value="1"/>
</dbReference>
<evidence type="ECO:0000256" key="4">
    <source>
        <dbReference type="ARBA" id="ARBA00022496"/>
    </source>
</evidence>
<evidence type="ECO:0000256" key="2">
    <source>
        <dbReference type="ARBA" id="ARBA00022448"/>
    </source>
</evidence>
<feature type="domain" description="TonB-dependent receptor plug" evidence="15">
    <location>
        <begin position="42"/>
        <end position="148"/>
    </location>
</feature>
<dbReference type="Pfam" id="PF00593">
    <property type="entry name" value="TonB_dep_Rec_b-barrel"/>
    <property type="match status" value="1"/>
</dbReference>
<evidence type="ECO:0000313" key="17">
    <source>
        <dbReference type="Proteomes" id="UP000238034"/>
    </source>
</evidence>
<evidence type="ECO:0000256" key="9">
    <source>
        <dbReference type="ARBA" id="ARBA00023136"/>
    </source>
</evidence>
<keyword evidence="7" id="KW-0406">Ion transport</keyword>
<dbReference type="AlphaFoldDB" id="A0A2T0TW04"/>
<dbReference type="InterPro" id="IPR000531">
    <property type="entry name" value="Beta-barrel_TonB"/>
</dbReference>
<dbReference type="RefSeq" id="WP_106294573.1">
    <property type="nucleotide sequence ID" value="NZ_PVTH01000010.1"/>
</dbReference>
<feature type="compositionally biased region" description="Low complexity" evidence="13">
    <location>
        <begin position="250"/>
        <end position="265"/>
    </location>
</feature>
<comment type="subcellular location">
    <subcellularLocation>
        <location evidence="1 11">Cell outer membrane</location>
        <topology evidence="1 11">Multi-pass membrane protein</topology>
    </subcellularLocation>
</comment>
<gene>
    <name evidence="16" type="ORF">B0I27_11014</name>
</gene>
<keyword evidence="10 11" id="KW-0998">Cell outer membrane</keyword>
<accession>A0A2T0TW04</accession>
<evidence type="ECO:0000256" key="10">
    <source>
        <dbReference type="ARBA" id="ARBA00023237"/>
    </source>
</evidence>
<dbReference type="PANTHER" id="PTHR32552">
    <property type="entry name" value="FERRICHROME IRON RECEPTOR-RELATED"/>
    <property type="match status" value="1"/>
</dbReference>
<dbReference type="Proteomes" id="UP000238034">
    <property type="component" value="Unassembled WGS sequence"/>
</dbReference>
<evidence type="ECO:0000313" key="16">
    <source>
        <dbReference type="EMBL" id="PRY49841.1"/>
    </source>
</evidence>
<dbReference type="InterPro" id="IPR036942">
    <property type="entry name" value="Beta-barrel_TonB_sf"/>
</dbReference>
<evidence type="ECO:0000256" key="6">
    <source>
        <dbReference type="ARBA" id="ARBA00023004"/>
    </source>
</evidence>
<proteinExistence type="inferred from homology"/>
<dbReference type="OrthoDB" id="9782587at2"/>
<reference evidence="16 17" key="1">
    <citation type="submission" date="2018-03" db="EMBL/GenBank/DDBJ databases">
        <title>Genomic Encyclopedia of Type Strains, Phase III (KMG-III): the genomes of soil and plant-associated and newly described type strains.</title>
        <authorList>
            <person name="Whitman W."/>
        </authorList>
    </citation>
    <scope>NUCLEOTIDE SEQUENCE [LARGE SCALE GENOMIC DNA]</scope>
    <source>
        <strain evidence="16 17">CGMCC 1.9313</strain>
    </source>
</reference>
<keyword evidence="3 11" id="KW-1134">Transmembrane beta strand</keyword>
<dbReference type="InterPro" id="IPR012910">
    <property type="entry name" value="Plug_dom"/>
</dbReference>
<evidence type="ECO:0000256" key="12">
    <source>
        <dbReference type="RuleBase" id="RU003357"/>
    </source>
</evidence>
<keyword evidence="16" id="KW-0675">Receptor</keyword>
<evidence type="ECO:0000256" key="7">
    <source>
        <dbReference type="ARBA" id="ARBA00023065"/>
    </source>
</evidence>
<keyword evidence="2 11" id="KW-0813">Transport</keyword>
<feature type="domain" description="TonB-dependent receptor-like beta-barrel" evidence="14">
    <location>
        <begin position="296"/>
        <end position="645"/>
    </location>
</feature>
<evidence type="ECO:0000256" key="5">
    <source>
        <dbReference type="ARBA" id="ARBA00022692"/>
    </source>
</evidence>
<feature type="region of interest" description="Disordered" evidence="13">
    <location>
        <begin position="242"/>
        <end position="267"/>
    </location>
</feature>
<organism evidence="16 17">
    <name type="scientific">Arcticibacter pallidicorallinus</name>
    <dbReference type="NCBI Taxonomy" id="1259464"/>
    <lineage>
        <taxon>Bacteria</taxon>
        <taxon>Pseudomonadati</taxon>
        <taxon>Bacteroidota</taxon>
        <taxon>Sphingobacteriia</taxon>
        <taxon>Sphingobacteriales</taxon>
        <taxon>Sphingobacteriaceae</taxon>
        <taxon>Arcticibacter</taxon>
    </lineage>
</organism>
<dbReference type="PROSITE" id="PS52016">
    <property type="entry name" value="TONB_DEPENDENT_REC_3"/>
    <property type="match status" value="1"/>
</dbReference>
<dbReference type="InterPro" id="IPR039426">
    <property type="entry name" value="TonB-dep_rcpt-like"/>
</dbReference>
<dbReference type="GO" id="GO:0006826">
    <property type="term" value="P:iron ion transport"/>
    <property type="evidence" value="ECO:0007669"/>
    <property type="project" value="UniProtKB-KW"/>
</dbReference>
<evidence type="ECO:0000256" key="13">
    <source>
        <dbReference type="SAM" id="MobiDB-lite"/>
    </source>
</evidence>
<name>A0A2T0TW04_9SPHI</name>
<dbReference type="SUPFAM" id="SSF56935">
    <property type="entry name" value="Porins"/>
    <property type="match status" value="1"/>
</dbReference>
<evidence type="ECO:0000256" key="1">
    <source>
        <dbReference type="ARBA" id="ARBA00004571"/>
    </source>
</evidence>
<keyword evidence="9 11" id="KW-0472">Membrane</keyword>
<comment type="caution">
    <text evidence="16">The sequence shown here is derived from an EMBL/GenBank/DDBJ whole genome shotgun (WGS) entry which is preliminary data.</text>
</comment>
<keyword evidence="17" id="KW-1185">Reference proteome</keyword>
<dbReference type="Gene3D" id="2.170.130.10">
    <property type="entry name" value="TonB-dependent receptor, plug domain"/>
    <property type="match status" value="1"/>
</dbReference>
<dbReference type="Pfam" id="PF07715">
    <property type="entry name" value="Plug"/>
    <property type="match status" value="1"/>
</dbReference>